<accession>A0A2T0B240</accession>
<feature type="domain" description="HMA" evidence="1">
    <location>
        <begin position="1"/>
        <end position="67"/>
    </location>
</feature>
<comment type="caution">
    <text evidence="2">The sequence shown here is derived from an EMBL/GenBank/DDBJ whole genome shotgun (WGS) entry which is preliminary data.</text>
</comment>
<dbReference type="Pfam" id="PF00403">
    <property type="entry name" value="HMA"/>
    <property type="match status" value="1"/>
</dbReference>
<dbReference type="RefSeq" id="WP_106064209.1">
    <property type="nucleotide sequence ID" value="NZ_PVXO01000057.1"/>
</dbReference>
<dbReference type="EMBL" id="PVXO01000057">
    <property type="protein sequence ID" value="PRR77877.1"/>
    <property type="molecule type" value="Genomic_DNA"/>
</dbReference>
<evidence type="ECO:0000313" key="3">
    <source>
        <dbReference type="Proteomes" id="UP000239706"/>
    </source>
</evidence>
<dbReference type="InterPro" id="IPR036163">
    <property type="entry name" value="HMA_dom_sf"/>
</dbReference>
<name>A0A2T0B240_9CLOT</name>
<evidence type="ECO:0000259" key="1">
    <source>
        <dbReference type="PROSITE" id="PS50846"/>
    </source>
</evidence>
<proteinExistence type="predicted"/>
<protein>
    <recommendedName>
        <fullName evidence="1">HMA domain-containing protein</fullName>
    </recommendedName>
</protein>
<dbReference type="InterPro" id="IPR006121">
    <property type="entry name" value="HMA_dom"/>
</dbReference>
<dbReference type="OrthoDB" id="1932203at2"/>
<dbReference type="AlphaFoldDB" id="A0A2T0B240"/>
<sequence length="67" mass="7489">MKSVLKVLNMKTMADVSNIRKAISSNEGVIACQINSEKGEVNVVYDEYFVTLDNLMESIEDLGYTIL</sequence>
<gene>
    <name evidence="2" type="ORF">CLLI_21380</name>
</gene>
<keyword evidence="3" id="KW-1185">Reference proteome</keyword>
<organism evidence="2 3">
    <name type="scientific">Clostridium liquoris</name>
    <dbReference type="NCBI Taxonomy" id="1289519"/>
    <lineage>
        <taxon>Bacteria</taxon>
        <taxon>Bacillati</taxon>
        <taxon>Bacillota</taxon>
        <taxon>Clostridia</taxon>
        <taxon>Eubacteriales</taxon>
        <taxon>Clostridiaceae</taxon>
        <taxon>Clostridium</taxon>
    </lineage>
</organism>
<evidence type="ECO:0000313" key="2">
    <source>
        <dbReference type="EMBL" id="PRR77877.1"/>
    </source>
</evidence>
<dbReference type="SUPFAM" id="SSF55008">
    <property type="entry name" value="HMA, heavy metal-associated domain"/>
    <property type="match status" value="1"/>
</dbReference>
<dbReference type="Proteomes" id="UP000239706">
    <property type="component" value="Unassembled WGS sequence"/>
</dbReference>
<dbReference type="CDD" id="cd00371">
    <property type="entry name" value="HMA"/>
    <property type="match status" value="1"/>
</dbReference>
<dbReference type="GO" id="GO:0046872">
    <property type="term" value="F:metal ion binding"/>
    <property type="evidence" value="ECO:0007669"/>
    <property type="project" value="InterPro"/>
</dbReference>
<dbReference type="PROSITE" id="PS50846">
    <property type="entry name" value="HMA_2"/>
    <property type="match status" value="1"/>
</dbReference>
<reference evidence="2 3" key="1">
    <citation type="submission" date="2018-03" db="EMBL/GenBank/DDBJ databases">
        <title>Genome sequence of Clostridium liquoris DSM 100320.</title>
        <authorList>
            <person name="Poehlein A."/>
            <person name="Daniel R."/>
        </authorList>
    </citation>
    <scope>NUCLEOTIDE SEQUENCE [LARGE SCALE GENOMIC DNA]</scope>
    <source>
        <strain evidence="2 3">DSM 100320</strain>
    </source>
</reference>
<dbReference type="Gene3D" id="3.30.70.100">
    <property type="match status" value="1"/>
</dbReference>